<dbReference type="eggNOG" id="ENOG5032S0U">
    <property type="taxonomic scope" value="Bacteria"/>
</dbReference>
<dbReference type="Proteomes" id="UP000004664">
    <property type="component" value="Unassembled WGS sequence"/>
</dbReference>
<dbReference type="Gene3D" id="1.10.1220.10">
    <property type="entry name" value="Met repressor-like"/>
    <property type="match status" value="1"/>
</dbReference>
<dbReference type="Pfam" id="PF16762">
    <property type="entry name" value="RHH_6"/>
    <property type="match status" value="1"/>
</dbReference>
<accession>G3IZW1</accession>
<evidence type="ECO:0000313" key="3">
    <source>
        <dbReference type="Proteomes" id="UP000004664"/>
    </source>
</evidence>
<dbReference type="InterPro" id="IPR031914">
    <property type="entry name" value="XACb0070_RHH_dom"/>
</dbReference>
<dbReference type="OrthoDB" id="5296807at2"/>
<proteinExistence type="predicted"/>
<dbReference type="STRING" id="697282.Mettu_3627"/>
<organism evidence="2 3">
    <name type="scientific">Methylobacter tundripaludum (strain ATCC BAA-1195 / DSM 17260 / SV96)</name>
    <dbReference type="NCBI Taxonomy" id="697282"/>
    <lineage>
        <taxon>Bacteria</taxon>
        <taxon>Pseudomonadati</taxon>
        <taxon>Pseudomonadota</taxon>
        <taxon>Gammaproteobacteria</taxon>
        <taxon>Methylococcales</taxon>
        <taxon>Methylococcaceae</taxon>
        <taxon>Methylobacter</taxon>
    </lineage>
</organism>
<dbReference type="HOGENOM" id="CLU_192902_0_0_6"/>
<dbReference type="InterPro" id="IPR013321">
    <property type="entry name" value="Arc_rbn_hlx_hlx"/>
</dbReference>
<sequence length="74" mass="8353">MNRVRWSVVVPEATDKALRTYLAGTGMKKGDISHFVDEAVQLHLFDLVTDKVKARNKQFNQDEILAAIEEAVSH</sequence>
<keyword evidence="3" id="KW-1185">Reference proteome</keyword>
<evidence type="ECO:0000313" key="2">
    <source>
        <dbReference type="EMBL" id="EGW20483.1"/>
    </source>
</evidence>
<evidence type="ECO:0000259" key="1">
    <source>
        <dbReference type="Pfam" id="PF16762"/>
    </source>
</evidence>
<dbReference type="RefSeq" id="WP_006892810.1">
    <property type="nucleotide sequence ID" value="NZ_JH109153.1"/>
</dbReference>
<feature type="domain" description="XACb0070 ribbon-helix-helix" evidence="1">
    <location>
        <begin position="3"/>
        <end position="73"/>
    </location>
</feature>
<dbReference type="EMBL" id="JH109153">
    <property type="protein sequence ID" value="EGW20483.1"/>
    <property type="molecule type" value="Genomic_DNA"/>
</dbReference>
<dbReference type="GO" id="GO:0006355">
    <property type="term" value="P:regulation of DNA-templated transcription"/>
    <property type="evidence" value="ECO:0007669"/>
    <property type="project" value="InterPro"/>
</dbReference>
<gene>
    <name evidence="2" type="ORF">Mettu_3627</name>
</gene>
<name>G3IZW1_METTV</name>
<dbReference type="AlphaFoldDB" id="G3IZW1"/>
<reference evidence="2 3" key="1">
    <citation type="submission" date="2011-06" db="EMBL/GenBank/DDBJ databases">
        <title>Genomic sequence of Methylobacter tundripaludum SV96.</title>
        <authorList>
            <consortium name="US DOE Joint Genome Institute"/>
            <person name="Lucas S."/>
            <person name="Han J."/>
            <person name="Lapidus A."/>
            <person name="Cheng J.-F."/>
            <person name="Goodwin L."/>
            <person name="Pitluck S."/>
            <person name="Held B."/>
            <person name="Detter J.C."/>
            <person name="Han C."/>
            <person name="Tapia R."/>
            <person name="Land M."/>
            <person name="Hauser L."/>
            <person name="Kyrpides N."/>
            <person name="Ivanova N."/>
            <person name="Ovchinnikova G."/>
            <person name="Pagani I."/>
            <person name="Klotz M.G."/>
            <person name="Dispirito A.A."/>
            <person name="Murrell J.C."/>
            <person name="Dunfield P."/>
            <person name="Kalyuzhnaya M.G."/>
            <person name="Svenning M."/>
            <person name="Trotsenko Y.A."/>
            <person name="Stein L.Y."/>
            <person name="Woyke T."/>
        </authorList>
    </citation>
    <scope>NUCLEOTIDE SEQUENCE [LARGE SCALE GENOMIC DNA]</scope>
    <source>
        <strain evidence="3">ATCC BAA-1195 / DSM 17260 / SV96</strain>
    </source>
</reference>
<protein>
    <recommendedName>
        <fullName evidence="1">XACb0070 ribbon-helix-helix domain-containing protein</fullName>
    </recommendedName>
</protein>